<evidence type="ECO:0000256" key="1">
    <source>
        <dbReference type="SAM" id="MobiDB-lite"/>
    </source>
</evidence>
<feature type="compositionally biased region" description="Polar residues" evidence="1">
    <location>
        <begin position="203"/>
        <end position="213"/>
    </location>
</feature>
<keyword evidence="3" id="KW-1185">Reference proteome</keyword>
<dbReference type="OrthoDB" id="5366256at2759"/>
<dbReference type="Proteomes" id="UP000094569">
    <property type="component" value="Unassembled WGS sequence"/>
</dbReference>
<sequence>MSYRNIPSSQPHRRPCSSQGPPSYTTTTPAVESPLHLSPNPGLSQNHLSIPARDPSGFADPNTSTGPVPSIAGDFANLNTVPRGGVRGARSFSSPSPAIGLNTGPTGSPFLSPGVYPAGQQSSQSRGQLAASDPRYSTARSVAVGSEDLSGNMAHEAHNWVWQGRPSHPHLQQPPIGFDQPYSPQQSVSPGGFPIDYDARQGTPRNYYQSSPYLSVPSHGLPQGAHHPRSVSMSYAYPSSSVTGTLPSISPSYFVHQPEYYLPETSLPSHAPSIPTSPQPQHPGAGPSPYYTSPSPAPTASASASASASTDQDRQVRVISFRPKPQCWEHGCNGREFSTFSNLLRHQREKSGVVAKAECPVCGAAFTRTTARNIHLAQGKCKGRE</sequence>
<evidence type="ECO:0000313" key="3">
    <source>
        <dbReference type="Proteomes" id="UP000094569"/>
    </source>
</evidence>
<dbReference type="AlphaFoldDB" id="A0A1E3B2D6"/>
<reference evidence="2 3" key="1">
    <citation type="journal article" date="2016" name="BMC Genomics">
        <title>Comparative genomic and transcriptomic analyses of the Fuzhuan brick tea-fermentation fungus Aspergillus cristatus.</title>
        <authorList>
            <person name="Ge Y."/>
            <person name="Wang Y."/>
            <person name="Liu Y."/>
            <person name="Tan Y."/>
            <person name="Ren X."/>
            <person name="Zhang X."/>
            <person name="Hyde K.D."/>
            <person name="Liu Y."/>
            <person name="Liu Z."/>
        </authorList>
    </citation>
    <scope>NUCLEOTIDE SEQUENCE [LARGE SCALE GENOMIC DNA]</scope>
    <source>
        <strain evidence="2 3">GZAAS20.1005</strain>
    </source>
</reference>
<feature type="region of interest" description="Disordered" evidence="1">
    <location>
        <begin position="265"/>
        <end position="314"/>
    </location>
</feature>
<evidence type="ECO:0008006" key="4">
    <source>
        <dbReference type="Google" id="ProtNLM"/>
    </source>
</evidence>
<evidence type="ECO:0000313" key="2">
    <source>
        <dbReference type="EMBL" id="ODM15103.1"/>
    </source>
</evidence>
<dbReference type="Gene3D" id="3.30.160.60">
    <property type="entry name" value="Classic Zinc Finger"/>
    <property type="match status" value="1"/>
</dbReference>
<proteinExistence type="predicted"/>
<gene>
    <name evidence="2" type="ORF">SI65_09599</name>
</gene>
<protein>
    <recommendedName>
        <fullName evidence="4">C2H2-type domain-containing protein</fullName>
    </recommendedName>
</protein>
<feature type="compositionally biased region" description="Polar residues" evidence="1">
    <location>
        <begin position="1"/>
        <end position="30"/>
    </location>
</feature>
<feature type="region of interest" description="Disordered" evidence="1">
    <location>
        <begin position="1"/>
        <end position="111"/>
    </location>
</feature>
<name>A0A1E3B2D6_ASPCR</name>
<feature type="compositionally biased region" description="Low complexity" evidence="1">
    <location>
        <begin position="283"/>
        <end position="309"/>
    </location>
</feature>
<accession>A0A1E3B2D6</accession>
<dbReference type="EMBL" id="JXNT01000019">
    <property type="protein sequence ID" value="ODM15103.1"/>
    <property type="molecule type" value="Genomic_DNA"/>
</dbReference>
<feature type="region of interest" description="Disordered" evidence="1">
    <location>
        <begin position="168"/>
        <end position="229"/>
    </location>
</feature>
<comment type="caution">
    <text evidence="2">The sequence shown here is derived from an EMBL/GenBank/DDBJ whole genome shotgun (WGS) entry which is preliminary data.</text>
</comment>
<organism evidence="2 3">
    <name type="scientific">Aspergillus cristatus</name>
    <name type="common">Chinese Fuzhuan brick tea-fermentation fungus</name>
    <name type="synonym">Eurotium cristatum</name>
    <dbReference type="NCBI Taxonomy" id="573508"/>
    <lineage>
        <taxon>Eukaryota</taxon>
        <taxon>Fungi</taxon>
        <taxon>Dikarya</taxon>
        <taxon>Ascomycota</taxon>
        <taxon>Pezizomycotina</taxon>
        <taxon>Eurotiomycetes</taxon>
        <taxon>Eurotiomycetidae</taxon>
        <taxon>Eurotiales</taxon>
        <taxon>Aspergillaceae</taxon>
        <taxon>Aspergillus</taxon>
        <taxon>Aspergillus subgen. Aspergillus</taxon>
    </lineage>
</organism>
<dbReference type="VEuPathDB" id="FungiDB:SI65_09599"/>